<reference evidence="8 9" key="1">
    <citation type="journal article" date="2010" name="J. Bacteriol.">
        <title>Complete genome sequence of the aerobic facultative methanotroph Methylocella silvestris BL2.</title>
        <authorList>
            <person name="Chen Y."/>
            <person name="Crombie A."/>
            <person name="Rahman M.T."/>
            <person name="Dedysh S.N."/>
            <person name="Liesack W."/>
            <person name="Stott M.B."/>
            <person name="Alam M."/>
            <person name="Theisen A.R."/>
            <person name="Murrell J.C."/>
            <person name="Dunfield P.F."/>
        </authorList>
    </citation>
    <scope>NUCLEOTIDE SEQUENCE [LARGE SCALE GENOMIC DNA]</scope>
    <source>
        <strain evidence="9">DSM 15510 / CIP 108128 / LMG 27833 / NCIMB 13906 / BL2</strain>
    </source>
</reference>
<organism evidence="8 9">
    <name type="scientific">Methylocella silvestris (strain DSM 15510 / CIP 108128 / LMG 27833 / NCIMB 13906 / BL2)</name>
    <dbReference type="NCBI Taxonomy" id="395965"/>
    <lineage>
        <taxon>Bacteria</taxon>
        <taxon>Pseudomonadati</taxon>
        <taxon>Pseudomonadota</taxon>
        <taxon>Alphaproteobacteria</taxon>
        <taxon>Hyphomicrobiales</taxon>
        <taxon>Beijerinckiaceae</taxon>
        <taxon>Methylocella</taxon>
    </lineage>
</organism>
<comment type="similarity">
    <text evidence="5">Belongs to the UreE family.</text>
</comment>
<dbReference type="GO" id="GO:0051082">
    <property type="term" value="F:unfolded protein binding"/>
    <property type="evidence" value="ECO:0007669"/>
    <property type="project" value="UniProtKB-UniRule"/>
</dbReference>
<evidence type="ECO:0000256" key="4">
    <source>
        <dbReference type="ARBA" id="ARBA00023186"/>
    </source>
</evidence>
<dbReference type="Pfam" id="PF05194">
    <property type="entry name" value="UreE_C"/>
    <property type="match status" value="1"/>
</dbReference>
<dbReference type="AlphaFoldDB" id="B8EPU8"/>
<dbReference type="InterPro" id="IPR007864">
    <property type="entry name" value="UreE_C_dom"/>
</dbReference>
<evidence type="ECO:0000256" key="6">
    <source>
        <dbReference type="SAM" id="MobiDB-lite"/>
    </source>
</evidence>
<dbReference type="SMART" id="SM00988">
    <property type="entry name" value="UreE_N"/>
    <property type="match status" value="1"/>
</dbReference>
<dbReference type="InterPro" id="IPR004029">
    <property type="entry name" value="UreE_N"/>
</dbReference>
<dbReference type="GO" id="GO:0019627">
    <property type="term" value="P:urea metabolic process"/>
    <property type="evidence" value="ECO:0007669"/>
    <property type="project" value="InterPro"/>
</dbReference>
<sequence length="172" mass="18678">MKTPRAIAVLAKGAYLAAEEIGTVTLSFDDRYRRRILLAMDGGRGEFLLDLPQAVRLAEGDGLRLESGGVVCVRAAQEPILEVRAGASSLAQLAYHIGNRHLPAQIMGEMILIRQDQVIEDMLNGLGADCRKTLRPFSPEQGAYGRVPRHGHAHGGDDHHSHGDRHAHAHDG</sequence>
<feature type="domain" description="UreE urease accessory N-terminal" evidence="7">
    <location>
        <begin position="7"/>
        <end position="71"/>
    </location>
</feature>
<dbReference type="InterPro" id="IPR036118">
    <property type="entry name" value="UreE_N_sf"/>
</dbReference>
<keyword evidence="9" id="KW-1185">Reference proteome</keyword>
<dbReference type="Gene3D" id="2.60.260.20">
    <property type="entry name" value="Urease metallochaperone UreE, N-terminal domain"/>
    <property type="match status" value="1"/>
</dbReference>
<dbReference type="eggNOG" id="COG2371">
    <property type="taxonomic scope" value="Bacteria"/>
</dbReference>
<keyword evidence="3 5" id="KW-0533">Nickel</keyword>
<dbReference type="HOGENOM" id="CLU_093757_1_0_5"/>
<dbReference type="KEGG" id="msl:Msil_2010"/>
<dbReference type="GO" id="GO:0016151">
    <property type="term" value="F:nickel cation binding"/>
    <property type="evidence" value="ECO:0007669"/>
    <property type="project" value="UniProtKB-UniRule"/>
</dbReference>
<dbReference type="GO" id="GO:0005737">
    <property type="term" value="C:cytoplasm"/>
    <property type="evidence" value="ECO:0007669"/>
    <property type="project" value="UniProtKB-SubCell"/>
</dbReference>
<evidence type="ECO:0000256" key="1">
    <source>
        <dbReference type="ARBA" id="ARBA00004496"/>
    </source>
</evidence>
<protein>
    <recommendedName>
        <fullName evidence="5">Urease accessory protein UreE</fullName>
    </recommendedName>
</protein>
<gene>
    <name evidence="5" type="primary">ureE</name>
    <name evidence="8" type="ordered locus">Msil_2010</name>
</gene>
<evidence type="ECO:0000256" key="5">
    <source>
        <dbReference type="HAMAP-Rule" id="MF_00822"/>
    </source>
</evidence>
<dbReference type="InterPro" id="IPR012406">
    <property type="entry name" value="UreE"/>
</dbReference>
<dbReference type="HAMAP" id="MF_00822">
    <property type="entry name" value="UreE"/>
    <property type="match status" value="1"/>
</dbReference>
<name>B8EPU8_METSB</name>
<dbReference type="Proteomes" id="UP000002257">
    <property type="component" value="Chromosome"/>
</dbReference>
<keyword evidence="2 5" id="KW-0963">Cytoplasm</keyword>
<dbReference type="EMBL" id="CP001280">
    <property type="protein sequence ID" value="ACK50952.1"/>
    <property type="molecule type" value="Genomic_DNA"/>
</dbReference>
<dbReference type="Gene3D" id="3.30.70.790">
    <property type="entry name" value="UreE, C-terminal domain"/>
    <property type="match status" value="1"/>
</dbReference>
<dbReference type="GO" id="GO:0065003">
    <property type="term" value="P:protein-containing complex assembly"/>
    <property type="evidence" value="ECO:0007669"/>
    <property type="project" value="InterPro"/>
</dbReference>
<dbReference type="SUPFAM" id="SSF69287">
    <property type="entry name" value="Urease metallochaperone UreE, N-terminal domain"/>
    <property type="match status" value="1"/>
</dbReference>
<evidence type="ECO:0000256" key="3">
    <source>
        <dbReference type="ARBA" id="ARBA00022596"/>
    </source>
</evidence>
<dbReference type="STRING" id="395965.Msil_2010"/>
<feature type="compositionally biased region" description="Basic and acidic residues" evidence="6">
    <location>
        <begin position="154"/>
        <end position="172"/>
    </location>
</feature>
<dbReference type="CDD" id="cd00571">
    <property type="entry name" value="UreE"/>
    <property type="match status" value="1"/>
</dbReference>
<comment type="subcellular location">
    <subcellularLocation>
        <location evidence="1 5">Cytoplasm</location>
    </subcellularLocation>
</comment>
<evidence type="ECO:0000313" key="9">
    <source>
        <dbReference type="Proteomes" id="UP000002257"/>
    </source>
</evidence>
<comment type="function">
    <text evidence="5">Involved in urease metallocenter assembly. Binds nickel. Probably functions as a nickel donor during metallocenter assembly.</text>
</comment>
<proteinExistence type="inferred from homology"/>
<accession>B8EPU8</accession>
<dbReference type="SUPFAM" id="SSF69737">
    <property type="entry name" value="Urease metallochaperone UreE, C-terminal domain"/>
    <property type="match status" value="1"/>
</dbReference>
<keyword evidence="4 5" id="KW-0143">Chaperone</keyword>
<evidence type="ECO:0000256" key="2">
    <source>
        <dbReference type="ARBA" id="ARBA00022490"/>
    </source>
</evidence>
<dbReference type="GO" id="GO:0006457">
    <property type="term" value="P:protein folding"/>
    <property type="evidence" value="ECO:0007669"/>
    <property type="project" value="InterPro"/>
</dbReference>
<feature type="region of interest" description="Disordered" evidence="6">
    <location>
        <begin position="141"/>
        <end position="172"/>
    </location>
</feature>
<evidence type="ECO:0000259" key="7">
    <source>
        <dbReference type="SMART" id="SM00988"/>
    </source>
</evidence>
<dbReference type="OrthoDB" id="9802215at2"/>
<dbReference type="Pfam" id="PF02814">
    <property type="entry name" value="UreE_N"/>
    <property type="match status" value="1"/>
</dbReference>
<dbReference type="PIRSF" id="PIRSF036402">
    <property type="entry name" value="Ureas_acces_UreE"/>
    <property type="match status" value="1"/>
</dbReference>
<evidence type="ECO:0000313" key="8">
    <source>
        <dbReference type="EMBL" id="ACK50952.1"/>
    </source>
</evidence>